<dbReference type="Gene3D" id="3.40.50.12580">
    <property type="match status" value="1"/>
</dbReference>
<protein>
    <recommendedName>
        <fullName evidence="3">CDP-glycerol--glycerophosphate glycerophosphotransferase</fullName>
    </recommendedName>
</protein>
<dbReference type="InterPro" id="IPR043148">
    <property type="entry name" value="TagF_C"/>
</dbReference>
<dbReference type="Pfam" id="PF04464">
    <property type="entry name" value="Glyphos_transf"/>
    <property type="match status" value="1"/>
</dbReference>
<dbReference type="Proteomes" id="UP000228777">
    <property type="component" value="Unassembled WGS sequence"/>
</dbReference>
<dbReference type="AlphaFoldDB" id="A0A2M6Z4T2"/>
<comment type="caution">
    <text evidence="1">The sequence shown here is derived from an EMBL/GenBank/DDBJ whole genome shotgun (WGS) entry which is preliminary data.</text>
</comment>
<proteinExistence type="predicted"/>
<organism evidence="1 2">
    <name type="scientific">bacterium (Candidatus Gribaldobacteria) CG07_land_8_20_14_0_80_33_18</name>
    <dbReference type="NCBI Taxonomy" id="2014272"/>
    <lineage>
        <taxon>Bacteria</taxon>
        <taxon>Candidatus Gribaldobacteria</taxon>
    </lineage>
</organism>
<accession>A0A2M6Z4T2</accession>
<sequence length="82" mass="9394">KLPSNYIIALRLHPTVQLDSDIKGVIDLTNGFSLEEVLSMTDILITDYSSVGFEFANLERPVIYYPYDLDEYKNTKGLIDDY</sequence>
<name>A0A2M6Z4T2_9BACT</name>
<dbReference type="GO" id="GO:0016020">
    <property type="term" value="C:membrane"/>
    <property type="evidence" value="ECO:0007669"/>
    <property type="project" value="InterPro"/>
</dbReference>
<dbReference type="PANTHER" id="PTHR37316:SF1">
    <property type="entry name" value="TEICHOIC ACID GLYCEROL-PHOSPHATE PRIMASE"/>
    <property type="match status" value="1"/>
</dbReference>
<dbReference type="PANTHER" id="PTHR37316">
    <property type="entry name" value="TEICHOIC ACID GLYCEROL-PHOSPHATE PRIMASE"/>
    <property type="match status" value="1"/>
</dbReference>
<dbReference type="InterPro" id="IPR051612">
    <property type="entry name" value="Teichoic_Acid_Biosynth"/>
</dbReference>
<dbReference type="EMBL" id="PEWP01000001">
    <property type="protein sequence ID" value="PIU47337.1"/>
    <property type="molecule type" value="Genomic_DNA"/>
</dbReference>
<evidence type="ECO:0008006" key="3">
    <source>
        <dbReference type="Google" id="ProtNLM"/>
    </source>
</evidence>
<feature type="non-terminal residue" evidence="1">
    <location>
        <position position="82"/>
    </location>
</feature>
<evidence type="ECO:0000313" key="2">
    <source>
        <dbReference type="Proteomes" id="UP000228777"/>
    </source>
</evidence>
<evidence type="ECO:0000313" key="1">
    <source>
        <dbReference type="EMBL" id="PIU47337.1"/>
    </source>
</evidence>
<dbReference type="InterPro" id="IPR007554">
    <property type="entry name" value="Glycerophosphate_synth"/>
</dbReference>
<dbReference type="GO" id="GO:0047355">
    <property type="term" value="F:CDP-glycerol glycerophosphotransferase activity"/>
    <property type="evidence" value="ECO:0007669"/>
    <property type="project" value="InterPro"/>
</dbReference>
<feature type="non-terminal residue" evidence="1">
    <location>
        <position position="1"/>
    </location>
</feature>
<reference evidence="2" key="1">
    <citation type="submission" date="2017-09" db="EMBL/GenBank/DDBJ databases">
        <title>Depth-based differentiation of microbial function through sediment-hosted aquifers and enrichment of novel symbionts in the deep terrestrial subsurface.</title>
        <authorList>
            <person name="Probst A.J."/>
            <person name="Ladd B."/>
            <person name="Jarett J.K."/>
            <person name="Geller-Mcgrath D.E."/>
            <person name="Sieber C.M.K."/>
            <person name="Emerson J.B."/>
            <person name="Anantharaman K."/>
            <person name="Thomas B.C."/>
            <person name="Malmstrom R."/>
            <person name="Stieglmeier M."/>
            <person name="Klingl A."/>
            <person name="Woyke T."/>
            <person name="Ryan C.M."/>
            <person name="Banfield J.F."/>
        </authorList>
    </citation>
    <scope>NUCLEOTIDE SEQUENCE [LARGE SCALE GENOMIC DNA]</scope>
</reference>
<gene>
    <name evidence="1" type="ORF">COS93_00010</name>
</gene>